<evidence type="ECO:0000313" key="2">
    <source>
        <dbReference type="EMBL" id="RIY32291.1"/>
    </source>
</evidence>
<keyword evidence="1" id="KW-0732">Signal</keyword>
<dbReference type="Proteomes" id="UP000265691">
    <property type="component" value="Unassembled WGS sequence"/>
</dbReference>
<reference evidence="2 3" key="1">
    <citation type="submission" date="2017-08" db="EMBL/GenBank/DDBJ databases">
        <title>Reclassification of Bisgaard taxon 37 and 44.</title>
        <authorList>
            <person name="Christensen H."/>
        </authorList>
    </citation>
    <scope>NUCLEOTIDE SEQUENCE [LARGE SCALE GENOMIC DNA]</scope>
    <source>
        <strain evidence="2 3">B96_3</strain>
    </source>
</reference>
<feature type="chain" id="PRO_5017294273" evidence="1">
    <location>
        <begin position="20"/>
        <end position="218"/>
    </location>
</feature>
<dbReference type="AlphaFoldDB" id="A0A3A1Y4B5"/>
<protein>
    <submittedName>
        <fullName evidence="2">Uncharacterized protein</fullName>
    </submittedName>
</protein>
<dbReference type="OrthoDB" id="5691307at2"/>
<dbReference type="EMBL" id="NRHC01000061">
    <property type="protein sequence ID" value="RIY32291.1"/>
    <property type="molecule type" value="Genomic_DNA"/>
</dbReference>
<comment type="caution">
    <text evidence="2">The sequence shown here is derived from an EMBL/GenBank/DDBJ whole genome shotgun (WGS) entry which is preliminary data.</text>
</comment>
<evidence type="ECO:0000313" key="3">
    <source>
        <dbReference type="Proteomes" id="UP000265691"/>
    </source>
</evidence>
<gene>
    <name evidence="2" type="ORF">CKF54_05120</name>
</gene>
<organism evidence="2 3">
    <name type="scientific">Psittacicella hinzii</name>
    <dbReference type="NCBI Taxonomy" id="2028575"/>
    <lineage>
        <taxon>Bacteria</taxon>
        <taxon>Pseudomonadati</taxon>
        <taxon>Pseudomonadota</taxon>
        <taxon>Gammaproteobacteria</taxon>
        <taxon>Pasteurellales</taxon>
        <taxon>Psittacicellaceae</taxon>
        <taxon>Psittacicella</taxon>
    </lineage>
</organism>
<proteinExistence type="predicted"/>
<evidence type="ECO:0000256" key="1">
    <source>
        <dbReference type="SAM" id="SignalP"/>
    </source>
</evidence>
<keyword evidence="3" id="KW-1185">Reference proteome</keyword>
<dbReference type="RefSeq" id="WP_119525287.1">
    <property type="nucleotide sequence ID" value="NZ_NRHC01000061.1"/>
</dbReference>
<name>A0A3A1Y4B5_9GAMM</name>
<feature type="signal peptide" evidence="1">
    <location>
        <begin position="1"/>
        <end position="19"/>
    </location>
</feature>
<sequence>MRKKLLAICLGAMCLFAHASYNPNIDSLSDSQLERQYYQLANEIDYVEDAVVFFIQEFRKNFAGRELTADQLLYLYTVGFLGALNQNYTLLNNTYNADPIIDKMATLAETCANLGSRGLSNVFSDSNLCSYLTFNYYFAEYDRDKLQSLALLGSSILAEQDPSSLKANQQGILSLTSDEDFYNLRKDFNFDIPVEAYFLNNEGTGSIERLLQFTLVQK</sequence>
<accession>A0A3A1Y4B5</accession>